<dbReference type="InterPro" id="IPR025602">
    <property type="entry name" value="BCP1_family"/>
</dbReference>
<keyword evidence="3" id="KW-0813">Transport</keyword>
<comment type="function">
    <text evidence="1 3">Involved in nuclear export, actin cytoskeleton organization and vesicular transport.</text>
</comment>
<name>A0A9P4IW93_9PEZI</name>
<keyword evidence="3" id="KW-0653">Protein transport</keyword>
<dbReference type="GO" id="GO:0005634">
    <property type="term" value="C:nucleus"/>
    <property type="evidence" value="ECO:0007669"/>
    <property type="project" value="UniProtKB-SubCell"/>
</dbReference>
<dbReference type="PANTHER" id="PTHR13261:SF0">
    <property type="entry name" value="BRCA2 AND CDKN1A-INTERACTING PROTEIN"/>
    <property type="match status" value="1"/>
</dbReference>
<keyword evidence="3" id="KW-0539">Nucleus</keyword>
<accession>A0A9P4IW93</accession>
<sequence>MGKRKAAENGHAGSDDSGSDDDISMLDVDFEFFSPAEIDFHGLKSLLRQLFDSDAESLDLSGLADLIISQPSIGSTVKCDGEESDPFAFLTVLSLHDHASNPVIASLVSYLSSRSATNPALAQLTSLLSSSDANVALVLGERLINMPTAVVPALYTMLTEELPTPVPYTHFLVLSKTYAEVASTLPSSDRPSKKSRPADSEETFYFHAEDEALARVAEVSGGWDYARVDEGASDARRAFQDAGIRPRGFALLVKGERWGEAVEVVGKYLGQE</sequence>
<feature type="region of interest" description="Disordered" evidence="4">
    <location>
        <begin position="1"/>
        <end position="20"/>
    </location>
</feature>
<dbReference type="Proteomes" id="UP000799439">
    <property type="component" value="Unassembled WGS sequence"/>
</dbReference>
<dbReference type="OrthoDB" id="27543at2759"/>
<evidence type="ECO:0000256" key="3">
    <source>
        <dbReference type="PIRNR" id="PIRNR028983"/>
    </source>
</evidence>
<dbReference type="Pfam" id="PF13862">
    <property type="entry name" value="BCCIP"/>
    <property type="match status" value="1"/>
</dbReference>
<proteinExistence type="inferred from homology"/>
<evidence type="ECO:0000256" key="2">
    <source>
        <dbReference type="ARBA" id="ARBA00006781"/>
    </source>
</evidence>
<dbReference type="PIRSF" id="PIRSF028983">
    <property type="entry name" value="BCP1"/>
    <property type="match status" value="1"/>
</dbReference>
<evidence type="ECO:0000313" key="6">
    <source>
        <dbReference type="Proteomes" id="UP000799439"/>
    </source>
</evidence>
<dbReference type="PANTHER" id="PTHR13261">
    <property type="entry name" value="BRCA2 AND CDKN1A INTERACTING PROTEIN"/>
    <property type="match status" value="1"/>
</dbReference>
<reference evidence="5" key="1">
    <citation type="journal article" date="2020" name="Stud. Mycol.">
        <title>101 Dothideomycetes genomes: a test case for predicting lifestyles and emergence of pathogens.</title>
        <authorList>
            <person name="Haridas S."/>
            <person name="Albert R."/>
            <person name="Binder M."/>
            <person name="Bloem J."/>
            <person name="Labutti K."/>
            <person name="Salamov A."/>
            <person name="Andreopoulos B."/>
            <person name="Baker S."/>
            <person name="Barry K."/>
            <person name="Bills G."/>
            <person name="Bluhm B."/>
            <person name="Cannon C."/>
            <person name="Castanera R."/>
            <person name="Culley D."/>
            <person name="Daum C."/>
            <person name="Ezra D."/>
            <person name="Gonzalez J."/>
            <person name="Henrissat B."/>
            <person name="Kuo A."/>
            <person name="Liang C."/>
            <person name="Lipzen A."/>
            <person name="Lutzoni F."/>
            <person name="Magnuson J."/>
            <person name="Mondo S."/>
            <person name="Nolan M."/>
            <person name="Ohm R."/>
            <person name="Pangilinan J."/>
            <person name="Park H.-J."/>
            <person name="Ramirez L."/>
            <person name="Alfaro M."/>
            <person name="Sun H."/>
            <person name="Tritt A."/>
            <person name="Yoshinaga Y."/>
            <person name="Zwiers L.-H."/>
            <person name="Turgeon B."/>
            <person name="Goodwin S."/>
            <person name="Spatafora J."/>
            <person name="Crous P."/>
            <person name="Grigoriev I."/>
        </authorList>
    </citation>
    <scope>NUCLEOTIDE SEQUENCE</scope>
    <source>
        <strain evidence="5">CBS 260.36</strain>
    </source>
</reference>
<evidence type="ECO:0000313" key="5">
    <source>
        <dbReference type="EMBL" id="KAF2148982.1"/>
    </source>
</evidence>
<dbReference type="AlphaFoldDB" id="A0A9P4IW93"/>
<dbReference type="EMBL" id="ML996092">
    <property type="protein sequence ID" value="KAF2148982.1"/>
    <property type="molecule type" value="Genomic_DNA"/>
</dbReference>
<protein>
    <recommendedName>
        <fullName evidence="3">Protein BCP1</fullName>
    </recommendedName>
</protein>
<dbReference type="GO" id="GO:0015031">
    <property type="term" value="P:protein transport"/>
    <property type="evidence" value="ECO:0007669"/>
    <property type="project" value="UniProtKB-KW"/>
</dbReference>
<evidence type="ECO:0000256" key="1">
    <source>
        <dbReference type="ARBA" id="ARBA00002688"/>
    </source>
</evidence>
<evidence type="ECO:0000256" key="4">
    <source>
        <dbReference type="SAM" id="MobiDB-lite"/>
    </source>
</evidence>
<keyword evidence="6" id="KW-1185">Reference proteome</keyword>
<gene>
    <name evidence="5" type="ORF">K461DRAFT_324421</name>
</gene>
<comment type="similarity">
    <text evidence="2 3">Belongs to the BCP1 family.</text>
</comment>
<comment type="caution">
    <text evidence="5">The sequence shown here is derived from an EMBL/GenBank/DDBJ whole genome shotgun (WGS) entry which is preliminary data.</text>
</comment>
<organism evidence="5 6">
    <name type="scientific">Myriangium duriaei CBS 260.36</name>
    <dbReference type="NCBI Taxonomy" id="1168546"/>
    <lineage>
        <taxon>Eukaryota</taxon>
        <taxon>Fungi</taxon>
        <taxon>Dikarya</taxon>
        <taxon>Ascomycota</taxon>
        <taxon>Pezizomycotina</taxon>
        <taxon>Dothideomycetes</taxon>
        <taxon>Dothideomycetidae</taxon>
        <taxon>Myriangiales</taxon>
        <taxon>Myriangiaceae</taxon>
        <taxon>Myriangium</taxon>
    </lineage>
</organism>
<comment type="subcellular location">
    <subcellularLocation>
        <location evidence="3">Nucleus</location>
    </subcellularLocation>
</comment>